<name>A0ABD2WK94_9HYME</name>
<accession>A0ABD2WK94</accession>
<gene>
    <name evidence="2" type="ORF">TKK_012334</name>
</gene>
<keyword evidence="3" id="KW-1185">Reference proteome</keyword>
<feature type="signal peptide" evidence="1">
    <location>
        <begin position="1"/>
        <end position="18"/>
    </location>
</feature>
<organism evidence="2 3">
    <name type="scientific">Trichogramma kaykai</name>
    <dbReference type="NCBI Taxonomy" id="54128"/>
    <lineage>
        <taxon>Eukaryota</taxon>
        <taxon>Metazoa</taxon>
        <taxon>Ecdysozoa</taxon>
        <taxon>Arthropoda</taxon>
        <taxon>Hexapoda</taxon>
        <taxon>Insecta</taxon>
        <taxon>Pterygota</taxon>
        <taxon>Neoptera</taxon>
        <taxon>Endopterygota</taxon>
        <taxon>Hymenoptera</taxon>
        <taxon>Apocrita</taxon>
        <taxon>Proctotrupomorpha</taxon>
        <taxon>Chalcidoidea</taxon>
        <taxon>Trichogrammatidae</taxon>
        <taxon>Trichogramma</taxon>
    </lineage>
</organism>
<evidence type="ECO:0000313" key="2">
    <source>
        <dbReference type="EMBL" id="KAL3393064.1"/>
    </source>
</evidence>
<dbReference type="AlphaFoldDB" id="A0ABD2WK94"/>
<reference evidence="2 3" key="1">
    <citation type="journal article" date="2024" name="bioRxiv">
        <title>A reference genome for Trichogramma kaykai: A tiny desert-dwelling parasitoid wasp with competing sex-ratio distorters.</title>
        <authorList>
            <person name="Culotta J."/>
            <person name="Lindsey A.R."/>
        </authorList>
    </citation>
    <scope>NUCLEOTIDE SEQUENCE [LARGE SCALE GENOMIC DNA]</scope>
    <source>
        <strain evidence="2 3">KSX58</strain>
    </source>
</reference>
<evidence type="ECO:0000256" key="1">
    <source>
        <dbReference type="SAM" id="SignalP"/>
    </source>
</evidence>
<dbReference type="SUPFAM" id="SSF48050">
    <property type="entry name" value="Hemocyanin, N-terminal domain"/>
    <property type="match status" value="1"/>
</dbReference>
<protein>
    <submittedName>
        <fullName evidence="2">Uncharacterized protein</fullName>
    </submittedName>
</protein>
<comment type="caution">
    <text evidence="2">The sequence shown here is derived from an EMBL/GenBank/DDBJ whole genome shotgun (WGS) entry which is preliminary data.</text>
</comment>
<dbReference type="EMBL" id="JBJJXI010000100">
    <property type="protein sequence ID" value="KAL3393064.1"/>
    <property type="molecule type" value="Genomic_DNA"/>
</dbReference>
<evidence type="ECO:0000313" key="3">
    <source>
        <dbReference type="Proteomes" id="UP001627154"/>
    </source>
</evidence>
<proteinExistence type="predicted"/>
<dbReference type="InterPro" id="IPR036697">
    <property type="entry name" value="Hemocyanin_N_sf"/>
</dbReference>
<feature type="chain" id="PRO_5044743258" evidence="1">
    <location>
        <begin position="19"/>
        <end position="85"/>
    </location>
</feature>
<dbReference type="Proteomes" id="UP001627154">
    <property type="component" value="Unassembled WGS sequence"/>
</dbReference>
<sequence>MRFLSIFGIHVLVCCVGAWETETEVRDENRALTYASRIFLHKQRRVYDVLRHYQQPHLDPELYELGRDYDLRAAKHNFTHKVYQT</sequence>
<keyword evidence="1" id="KW-0732">Signal</keyword>